<name>A0ABV4Y422_9CYAN</name>
<gene>
    <name evidence="1" type="ORF">ACE1CI_36550</name>
</gene>
<organism evidence="1 2">
    <name type="scientific">Floridaenema flaviceps BLCC-F50</name>
    <dbReference type="NCBI Taxonomy" id="3153642"/>
    <lineage>
        <taxon>Bacteria</taxon>
        <taxon>Bacillati</taxon>
        <taxon>Cyanobacteriota</taxon>
        <taxon>Cyanophyceae</taxon>
        <taxon>Oscillatoriophycideae</taxon>
        <taxon>Aerosakkonematales</taxon>
        <taxon>Aerosakkonemataceae</taxon>
        <taxon>Floridanema</taxon>
        <taxon>Floridanema flaviceps</taxon>
    </lineage>
</organism>
<proteinExistence type="predicted"/>
<evidence type="ECO:0000313" key="1">
    <source>
        <dbReference type="EMBL" id="MFB2898460.1"/>
    </source>
</evidence>
<protein>
    <submittedName>
        <fullName evidence="1">Uncharacterized protein</fullName>
    </submittedName>
</protein>
<sequence length="99" mass="11288">MNVKVLSIEPAKETGTFDVLVLIDTDEHHFKMTVDSHIVAGKEIQVTNGDKHFSQMFKFHQMIALKISKLVSKVYNNQTIDLPLDVDESYYKDIALYAS</sequence>
<reference evidence="1 2" key="1">
    <citation type="submission" date="2024-09" db="EMBL/GenBank/DDBJ databases">
        <title>Floridaenema gen nov. (Aerosakkonemataceae, Aerosakkonematales ord. nov., Cyanobacteria) from benthic tropical and subtropical fresh waters, with the description of four new species.</title>
        <authorList>
            <person name="Moretto J.A."/>
            <person name="Berthold D.E."/>
            <person name="Lefler F.W."/>
            <person name="Huang I.-S."/>
            <person name="Laughinghouse H. IV."/>
        </authorList>
    </citation>
    <scope>NUCLEOTIDE SEQUENCE [LARGE SCALE GENOMIC DNA]</scope>
    <source>
        <strain evidence="1 2">BLCC-F50</strain>
    </source>
</reference>
<accession>A0ABV4Y422</accession>
<evidence type="ECO:0000313" key="2">
    <source>
        <dbReference type="Proteomes" id="UP001576784"/>
    </source>
</evidence>
<keyword evidence="2" id="KW-1185">Reference proteome</keyword>
<dbReference type="Proteomes" id="UP001576784">
    <property type="component" value="Unassembled WGS sequence"/>
</dbReference>
<comment type="caution">
    <text evidence="1">The sequence shown here is derived from an EMBL/GenBank/DDBJ whole genome shotgun (WGS) entry which is preliminary data.</text>
</comment>
<dbReference type="EMBL" id="JBHFNR010000292">
    <property type="protein sequence ID" value="MFB2898460.1"/>
    <property type="molecule type" value="Genomic_DNA"/>
</dbReference>
<dbReference type="RefSeq" id="WP_413268062.1">
    <property type="nucleotide sequence ID" value="NZ_JBHFNR010000292.1"/>
</dbReference>